<dbReference type="SUPFAM" id="SSF50685">
    <property type="entry name" value="Barwin-like endoglucanases"/>
    <property type="match status" value="1"/>
</dbReference>
<dbReference type="Gene3D" id="2.40.40.10">
    <property type="entry name" value="RlpA-like domain"/>
    <property type="match status" value="1"/>
</dbReference>
<evidence type="ECO:0000256" key="5">
    <source>
        <dbReference type="RuleBase" id="RU003495"/>
    </source>
</evidence>
<keyword evidence="9" id="KW-1185">Reference proteome</keyword>
<feature type="chain" id="PRO_5024519302" description="Endolytic peptidoglycan transglycosylase RlpA" evidence="6">
    <location>
        <begin position="22"/>
        <end position="266"/>
    </location>
</feature>
<dbReference type="FunFam" id="2.40.40.10:FF:000003">
    <property type="entry name" value="Endolytic peptidoglycan transglycosylase RlpA"/>
    <property type="match status" value="1"/>
</dbReference>
<dbReference type="InterPro" id="IPR009009">
    <property type="entry name" value="RlpA-like_DPBB"/>
</dbReference>
<organism evidence="8 9">
    <name type="scientific">Litorivicinus lipolyticus</name>
    <dbReference type="NCBI Taxonomy" id="418701"/>
    <lineage>
        <taxon>Bacteria</taxon>
        <taxon>Pseudomonadati</taxon>
        <taxon>Pseudomonadota</taxon>
        <taxon>Gammaproteobacteria</taxon>
        <taxon>Oceanospirillales</taxon>
        <taxon>Litorivicinaceae</taxon>
        <taxon>Litorivicinus</taxon>
    </lineage>
</organism>
<dbReference type="GO" id="GO:0009279">
    <property type="term" value="C:cell outer membrane"/>
    <property type="evidence" value="ECO:0007669"/>
    <property type="project" value="TreeGrafter"/>
</dbReference>
<dbReference type="InterPro" id="IPR012997">
    <property type="entry name" value="RplA"/>
</dbReference>
<feature type="signal peptide" evidence="6">
    <location>
        <begin position="1"/>
        <end position="21"/>
    </location>
</feature>
<proteinExistence type="inferred from homology"/>
<dbReference type="PROSITE" id="PS51257">
    <property type="entry name" value="PROKAR_LIPOPROTEIN"/>
    <property type="match status" value="1"/>
</dbReference>
<keyword evidence="1 6" id="KW-0732">Signal</keyword>
<gene>
    <name evidence="4" type="primary">rlpA</name>
    <name evidence="8" type="ORF">GH975_10870</name>
</gene>
<protein>
    <recommendedName>
        <fullName evidence="4">Endolytic peptidoglycan transglycosylase RlpA</fullName>
        <ecNumber evidence="4">4.2.2.-</ecNumber>
    </recommendedName>
</protein>
<keyword evidence="4" id="KW-1003">Cell membrane</keyword>
<dbReference type="PANTHER" id="PTHR34183:SF1">
    <property type="entry name" value="ENDOLYTIC PEPTIDOGLYCAN TRANSGLYCOSYLASE RLPA"/>
    <property type="match status" value="1"/>
</dbReference>
<dbReference type="PANTHER" id="PTHR34183">
    <property type="entry name" value="ENDOLYTIC PEPTIDOGLYCAN TRANSGLYCOSYLASE RLPA"/>
    <property type="match status" value="1"/>
</dbReference>
<dbReference type="GO" id="GO:0008932">
    <property type="term" value="F:lytic endotransglycosylase activity"/>
    <property type="evidence" value="ECO:0007669"/>
    <property type="project" value="UniProtKB-UniRule"/>
</dbReference>
<dbReference type="InterPro" id="IPR036908">
    <property type="entry name" value="RlpA-like_sf"/>
</dbReference>
<evidence type="ECO:0000256" key="6">
    <source>
        <dbReference type="SAM" id="SignalP"/>
    </source>
</evidence>
<keyword evidence="4" id="KW-0449">Lipoprotein</keyword>
<comment type="subcellular location">
    <subcellularLocation>
        <location evidence="4">Cell membrane</location>
        <topology evidence="4">Lipid-anchor</topology>
    </subcellularLocation>
</comment>
<dbReference type="GO" id="GO:0005886">
    <property type="term" value="C:plasma membrane"/>
    <property type="evidence" value="ECO:0007669"/>
    <property type="project" value="UniProtKB-SubCell"/>
</dbReference>
<dbReference type="PROSITE" id="PS51724">
    <property type="entry name" value="SPOR"/>
    <property type="match status" value="1"/>
</dbReference>
<dbReference type="EMBL" id="CP045871">
    <property type="protein sequence ID" value="QGG81040.1"/>
    <property type="molecule type" value="Genomic_DNA"/>
</dbReference>
<keyword evidence="4" id="KW-0564">Palmitate</keyword>
<dbReference type="Pfam" id="PF03330">
    <property type="entry name" value="DPBB_1"/>
    <property type="match status" value="1"/>
</dbReference>
<keyword evidence="4" id="KW-0472">Membrane</keyword>
<dbReference type="GO" id="GO:0000270">
    <property type="term" value="P:peptidoglycan metabolic process"/>
    <property type="evidence" value="ECO:0007669"/>
    <property type="project" value="UniProtKB-UniRule"/>
</dbReference>
<evidence type="ECO:0000313" key="8">
    <source>
        <dbReference type="EMBL" id="QGG81040.1"/>
    </source>
</evidence>
<comment type="similarity">
    <text evidence="4 5">Belongs to the RlpA family.</text>
</comment>
<comment type="function">
    <text evidence="4">Lytic transglycosylase with a strong preference for naked glycan strands that lack stem peptides.</text>
</comment>
<dbReference type="Pfam" id="PF05036">
    <property type="entry name" value="SPOR"/>
    <property type="match status" value="1"/>
</dbReference>
<accession>A0A5Q2QGS6</accession>
<feature type="domain" description="SPOR" evidence="7">
    <location>
        <begin position="185"/>
        <end position="266"/>
    </location>
</feature>
<evidence type="ECO:0000259" key="7">
    <source>
        <dbReference type="PROSITE" id="PS51724"/>
    </source>
</evidence>
<sequence length="266" mass="28367">MRLVGLLGVALLSGCSAISGMSVGKPPAQVSSQDGPPLRSMDVANKPLPTPVSQARIRRGNVSPYRVFGVEYQVMPSASGYQEVGTASWYGRKFHGRLTSSGEPYDMFEFTAAHKTLPIPSYLRVTNLANGQQVIVRVNDRGPFAKGRIIDLSWAAAKRIGYDTLGTARVQLEILAHPDLVETAAQPSATEFLQIASVSQRAAAESLLTATLGKLGLSPAQGRVQSVTIGDVSSYRVQLGPFSAEQGEATRLNLAQQDIDAITVTN</sequence>
<dbReference type="InterPro" id="IPR036680">
    <property type="entry name" value="SPOR-like_sf"/>
</dbReference>
<evidence type="ECO:0000313" key="9">
    <source>
        <dbReference type="Proteomes" id="UP000388235"/>
    </source>
</evidence>
<dbReference type="InterPro" id="IPR007730">
    <property type="entry name" value="SPOR-like_dom"/>
</dbReference>
<keyword evidence="2 4" id="KW-0456">Lyase</keyword>
<dbReference type="NCBIfam" id="TIGR00413">
    <property type="entry name" value="rlpA"/>
    <property type="match status" value="1"/>
</dbReference>
<dbReference type="InterPro" id="IPR034718">
    <property type="entry name" value="RlpA"/>
</dbReference>
<keyword evidence="3 4" id="KW-0961">Cell wall biogenesis/degradation</keyword>
<dbReference type="OrthoDB" id="9779128at2"/>
<name>A0A5Q2QGS6_9GAMM</name>
<dbReference type="AlphaFoldDB" id="A0A5Q2QGS6"/>
<dbReference type="Proteomes" id="UP000388235">
    <property type="component" value="Chromosome"/>
</dbReference>
<evidence type="ECO:0000256" key="4">
    <source>
        <dbReference type="HAMAP-Rule" id="MF_02071"/>
    </source>
</evidence>
<dbReference type="EC" id="4.2.2.-" evidence="4"/>
<dbReference type="KEGG" id="llp:GH975_10870"/>
<evidence type="ECO:0000256" key="1">
    <source>
        <dbReference type="ARBA" id="ARBA00022729"/>
    </source>
</evidence>
<evidence type="ECO:0000256" key="3">
    <source>
        <dbReference type="ARBA" id="ARBA00023316"/>
    </source>
</evidence>
<dbReference type="CDD" id="cd22268">
    <property type="entry name" value="DPBB_RlpA-like"/>
    <property type="match status" value="1"/>
</dbReference>
<dbReference type="GO" id="GO:0042834">
    <property type="term" value="F:peptidoglycan binding"/>
    <property type="evidence" value="ECO:0007669"/>
    <property type="project" value="InterPro"/>
</dbReference>
<dbReference type="GO" id="GO:0071555">
    <property type="term" value="P:cell wall organization"/>
    <property type="evidence" value="ECO:0007669"/>
    <property type="project" value="UniProtKB-KW"/>
</dbReference>
<reference evidence="8 9" key="1">
    <citation type="submission" date="2019-11" db="EMBL/GenBank/DDBJ databases">
        <authorList>
            <person name="Khan S.A."/>
            <person name="Jeon C.O."/>
            <person name="Chun B.H."/>
        </authorList>
    </citation>
    <scope>NUCLEOTIDE SEQUENCE [LARGE SCALE GENOMIC DNA]</scope>
    <source>
        <strain evidence="8 9">IMCC 1097</strain>
    </source>
</reference>
<evidence type="ECO:0000256" key="2">
    <source>
        <dbReference type="ARBA" id="ARBA00023239"/>
    </source>
</evidence>
<dbReference type="Gene3D" id="3.30.70.1070">
    <property type="entry name" value="Sporulation related repeat"/>
    <property type="match status" value="1"/>
</dbReference>
<dbReference type="RefSeq" id="WP_153714543.1">
    <property type="nucleotide sequence ID" value="NZ_CP045871.1"/>
</dbReference>
<dbReference type="HAMAP" id="MF_02071">
    <property type="entry name" value="RlpA"/>
    <property type="match status" value="1"/>
</dbReference>